<name>A0ACB9MBA8_9MYRT</name>
<sequence length="952" mass="105797">MNEAGGRNDVDVTVERSTWHVLVVGLGGILSSPHPGLRVRGSISMELRFNGCSHLHYIRAVRYGEVGKVSNMSHGRPALKFKKVCDLYEHDGMRRFHSMVTLLPEEELSDPETRSSEERCRDLESDWSSSGLSSFHIKDETEDQMDDVALDGMTITQMREMFKSKKRKQQNCLDISEKNRFILTVKKEEEEEDELLEPLITLKTKAKDGFVGKGRHVKMNIKTPNNAEVVPSALISCPRPTSRSPSNCKSSIVVKIADEPGLCPADIPCIVGDSDVRIDIMVSDSSEDIKQGVDCHSDRDPGIVYTSLEMPSAVVTNGTCEGASECDSDNEIYACKEAESCVVNEVLHEKIGHDLFLDGNYADFVAVDHVENEEASTSSLLVAGNPTERTGSDHPMDALKICDESSQAVDMKISLECSDLSSEMVYSATLQPNEGVSRDSVIQYVDEIREHLHMSHETIVVTTSCGGSTSSKLEQDIRNNEVQFEDSHETTLSSIHETSFMGVWRRRSSSAEPLPGITVFQDGEVPDEDRVKDDLHSTHEINDRCVSRESSPSQELQLEKQDVQVNEPLVVNRSSEKLQSSQLTNDMGRSREMASLSEHNEPDCQHYEPQFEDSSGESFQSSHKACATEGAALSSHSAEIPIGLASSGFCSPPYASTLDRLSYVIECKGEEKNSSTDGPSNAVTDTTTSTELVNDHRDRRSQQSSGRLFCARKVISPKSQERLRKLLGSAELFDDDKNYPRKKLIFQKLVEAENSGVRIDEVKRAELPSGLNQFQRKRKNQTRRSPRDVFKTSPSSVGTPSVNSIQRFAESAIAFSLRQMQDIDGLASTLMNELNVMKDIIEEHICPGNNIAGAKTCTPNEMKDVIDNATRVQETTRKWLSMMTRDCNRFCKIMRLSDDGSSGSPISEKGSNKERKKIVFADEAGGDLCQVKYIEDMSSTSLEMNLKDEVEE</sequence>
<comment type="caution">
    <text evidence="1">The sequence shown here is derived from an EMBL/GenBank/DDBJ whole genome shotgun (WGS) entry which is preliminary data.</text>
</comment>
<protein>
    <submittedName>
        <fullName evidence="1">Uncharacterized protein</fullName>
    </submittedName>
</protein>
<proteinExistence type="predicted"/>
<evidence type="ECO:0000313" key="1">
    <source>
        <dbReference type="EMBL" id="KAI4321583.1"/>
    </source>
</evidence>
<evidence type="ECO:0000313" key="2">
    <source>
        <dbReference type="Proteomes" id="UP001057402"/>
    </source>
</evidence>
<gene>
    <name evidence="1" type="ORF">MLD38_034947</name>
</gene>
<reference evidence="2" key="1">
    <citation type="journal article" date="2023" name="Front. Plant Sci.">
        <title>Chromosomal-level genome assembly of Melastoma candidum provides insights into trichome evolution.</title>
        <authorList>
            <person name="Zhong Y."/>
            <person name="Wu W."/>
            <person name="Sun C."/>
            <person name="Zou P."/>
            <person name="Liu Y."/>
            <person name="Dai S."/>
            <person name="Zhou R."/>
        </authorList>
    </citation>
    <scope>NUCLEOTIDE SEQUENCE [LARGE SCALE GENOMIC DNA]</scope>
</reference>
<keyword evidence="2" id="KW-1185">Reference proteome</keyword>
<accession>A0ACB9MBA8</accession>
<organism evidence="1 2">
    <name type="scientific">Melastoma candidum</name>
    <dbReference type="NCBI Taxonomy" id="119954"/>
    <lineage>
        <taxon>Eukaryota</taxon>
        <taxon>Viridiplantae</taxon>
        <taxon>Streptophyta</taxon>
        <taxon>Embryophyta</taxon>
        <taxon>Tracheophyta</taxon>
        <taxon>Spermatophyta</taxon>
        <taxon>Magnoliopsida</taxon>
        <taxon>eudicotyledons</taxon>
        <taxon>Gunneridae</taxon>
        <taxon>Pentapetalae</taxon>
        <taxon>rosids</taxon>
        <taxon>malvids</taxon>
        <taxon>Myrtales</taxon>
        <taxon>Melastomataceae</taxon>
        <taxon>Melastomatoideae</taxon>
        <taxon>Melastomateae</taxon>
        <taxon>Melastoma</taxon>
    </lineage>
</organism>
<dbReference type="EMBL" id="CM042889">
    <property type="protein sequence ID" value="KAI4321583.1"/>
    <property type="molecule type" value="Genomic_DNA"/>
</dbReference>
<dbReference type="Proteomes" id="UP001057402">
    <property type="component" value="Chromosome 10"/>
</dbReference>